<evidence type="ECO:0000256" key="2">
    <source>
        <dbReference type="SAM" id="Phobius"/>
    </source>
</evidence>
<feature type="transmembrane region" description="Helical" evidence="2">
    <location>
        <begin position="94"/>
        <end position="118"/>
    </location>
</feature>
<evidence type="ECO:0000256" key="1">
    <source>
        <dbReference type="SAM" id="MobiDB-lite"/>
    </source>
</evidence>
<organism evidence="3 4">
    <name type="scientific">Acanthaster planci</name>
    <name type="common">Crown-of-thorns starfish</name>
    <dbReference type="NCBI Taxonomy" id="133434"/>
    <lineage>
        <taxon>Eukaryota</taxon>
        <taxon>Metazoa</taxon>
        <taxon>Echinodermata</taxon>
        <taxon>Eleutherozoa</taxon>
        <taxon>Asterozoa</taxon>
        <taxon>Asteroidea</taxon>
        <taxon>Valvatacea</taxon>
        <taxon>Valvatida</taxon>
        <taxon>Acanthasteridae</taxon>
        <taxon>Acanthaster</taxon>
    </lineage>
</organism>
<protein>
    <submittedName>
        <fullName evidence="4">Uncharacterized protein LOC110977814</fullName>
    </submittedName>
</protein>
<evidence type="ECO:0000313" key="3">
    <source>
        <dbReference type="Proteomes" id="UP000694845"/>
    </source>
</evidence>
<dbReference type="RefSeq" id="XP_022087959.1">
    <property type="nucleotide sequence ID" value="XM_022232267.1"/>
</dbReference>
<keyword evidence="2" id="KW-1133">Transmembrane helix</keyword>
<dbReference type="PANTHER" id="PTHR23320">
    <property type="entry name" value="MEMBRANE-SPANNING 4-DOMAINS SUBFAMILY A MS4A -RELATED"/>
    <property type="match status" value="1"/>
</dbReference>
<feature type="transmembrane region" description="Helical" evidence="2">
    <location>
        <begin position="65"/>
        <end position="87"/>
    </location>
</feature>
<accession>A0A8B7Y453</accession>
<keyword evidence="2" id="KW-0472">Membrane</keyword>
<keyword evidence="3" id="KW-1185">Reference proteome</keyword>
<dbReference type="AlphaFoldDB" id="A0A8B7Y453"/>
<feature type="transmembrane region" description="Helical" evidence="2">
    <location>
        <begin position="33"/>
        <end position="59"/>
    </location>
</feature>
<dbReference type="PANTHER" id="PTHR23320:SF165">
    <property type="entry name" value="MARVEL DOMAIN-CONTAINING PROTEIN"/>
    <property type="match status" value="1"/>
</dbReference>
<proteinExistence type="predicted"/>
<dbReference type="OMA" id="NQPAPAC"/>
<dbReference type="InterPro" id="IPR030417">
    <property type="entry name" value="MS4A"/>
</dbReference>
<feature type="region of interest" description="Disordered" evidence="1">
    <location>
        <begin position="189"/>
        <end position="230"/>
    </location>
</feature>
<dbReference type="Proteomes" id="UP000694845">
    <property type="component" value="Unplaced"/>
</dbReference>
<keyword evidence="2" id="KW-0812">Transmembrane</keyword>
<dbReference type="OrthoDB" id="10071849at2759"/>
<evidence type="ECO:0000313" key="4">
    <source>
        <dbReference type="RefSeq" id="XP_022087959.1"/>
    </source>
</evidence>
<dbReference type="KEGG" id="aplc:110977814"/>
<gene>
    <name evidence="4" type="primary">LOC110977814</name>
</gene>
<name>A0A8B7Y453_ACAPL</name>
<dbReference type="GeneID" id="110977814"/>
<reference evidence="4" key="1">
    <citation type="submission" date="2025-08" db="UniProtKB">
        <authorList>
            <consortium name="RefSeq"/>
        </authorList>
    </citation>
    <scope>IDENTIFICATION</scope>
</reference>
<sequence length="230" mass="23628">MQAATPPIQTVQMQVAAPSPPRRSRYSCPVKSLGILQIVLSGVSAVFGIAAAVTTPYVITAASTGVWIALLSYLPAGVLGVLSVTMAPASRKSLAIACLVMSIISSVVAVLNIIIYGISAGINYYSAPVAMSALIVIISLTELVVSIVAAVYCPHVMREYGSANTTIQQVSMQGNPNMVAYIYNQGPAPQPSTGPVPETFAGNQPAPACPPPTYAADDVGGVGKQPIDLA</sequence>
<feature type="transmembrane region" description="Helical" evidence="2">
    <location>
        <begin position="130"/>
        <end position="152"/>
    </location>
</feature>